<accession>A0ABV2Q7S5</accession>
<proteinExistence type="predicted"/>
<organism evidence="2 3">
    <name type="scientific">Ottowia thiooxydans</name>
    <dbReference type="NCBI Taxonomy" id="219182"/>
    <lineage>
        <taxon>Bacteria</taxon>
        <taxon>Pseudomonadati</taxon>
        <taxon>Pseudomonadota</taxon>
        <taxon>Betaproteobacteria</taxon>
        <taxon>Burkholderiales</taxon>
        <taxon>Comamonadaceae</taxon>
        <taxon>Ottowia</taxon>
    </lineage>
</organism>
<dbReference type="EMBL" id="JBEPSH010000004">
    <property type="protein sequence ID" value="MET4577088.1"/>
    <property type="molecule type" value="Genomic_DNA"/>
</dbReference>
<protein>
    <recommendedName>
        <fullName evidence="4">Poly(3-hydroxyalkanoate) polymerase subunit PhaE</fullName>
    </recommendedName>
</protein>
<evidence type="ECO:0000313" key="2">
    <source>
        <dbReference type="EMBL" id="MET4577088.1"/>
    </source>
</evidence>
<dbReference type="Proteomes" id="UP001549320">
    <property type="component" value="Unassembled WGS sequence"/>
</dbReference>
<evidence type="ECO:0000256" key="1">
    <source>
        <dbReference type="SAM" id="MobiDB-lite"/>
    </source>
</evidence>
<gene>
    <name evidence="2" type="ORF">ABIE13_002199</name>
</gene>
<dbReference type="RefSeq" id="WP_354443180.1">
    <property type="nucleotide sequence ID" value="NZ_JBEPSH010000004.1"/>
</dbReference>
<feature type="region of interest" description="Disordered" evidence="1">
    <location>
        <begin position="98"/>
        <end position="162"/>
    </location>
</feature>
<keyword evidence="3" id="KW-1185">Reference proteome</keyword>
<evidence type="ECO:0000313" key="3">
    <source>
        <dbReference type="Proteomes" id="UP001549320"/>
    </source>
</evidence>
<feature type="compositionally biased region" description="Polar residues" evidence="1">
    <location>
        <begin position="121"/>
        <end position="137"/>
    </location>
</feature>
<comment type="caution">
    <text evidence="2">The sequence shown here is derived from an EMBL/GenBank/DDBJ whole genome shotgun (WGS) entry which is preliminary data.</text>
</comment>
<evidence type="ECO:0008006" key="4">
    <source>
        <dbReference type="Google" id="ProtNLM"/>
    </source>
</evidence>
<name>A0ABV2Q7S5_9BURK</name>
<reference evidence="2 3" key="1">
    <citation type="submission" date="2024-06" db="EMBL/GenBank/DDBJ databases">
        <title>Sorghum-associated microbial communities from plants grown in Nebraska, USA.</title>
        <authorList>
            <person name="Schachtman D."/>
        </authorList>
    </citation>
    <scope>NUCLEOTIDE SEQUENCE [LARGE SCALE GENOMIC DNA]</scope>
    <source>
        <strain evidence="2 3">2709</strain>
    </source>
</reference>
<sequence length="162" mass="17403">MSKSNSNLDPLKTWREWFVKNEREWSESITKLMKDESVAQSMGQEINAAIHRQQMFTQGLASPMASMNIPSRADVVALGERIGHLEDSVARVEAALVRMESRTKPSTPRTRGTRPAAKSTPAGSTPVGTAPVSTAPVNTAPKPTPAGKAAAARKPAKRASRA</sequence>